<reference evidence="2" key="1">
    <citation type="submission" date="2018-07" db="EMBL/GenBank/DDBJ databases">
        <title>Genome assembly of strain Ka43.</title>
        <authorList>
            <person name="Kukolya J."/>
            <person name="Nagy I."/>
            <person name="Horvath B."/>
            <person name="Toth A."/>
        </authorList>
    </citation>
    <scope>NUCLEOTIDE SEQUENCE</scope>
    <source>
        <strain evidence="2">KB43</strain>
    </source>
</reference>
<proteinExistence type="predicted"/>
<protein>
    <submittedName>
        <fullName evidence="2">Uncharacterized protein</fullName>
    </submittedName>
</protein>
<gene>
    <name evidence="2" type="ORF">C4F51_05565</name>
</gene>
<keyword evidence="3" id="KW-1185">Reference proteome</keyword>
<feature type="compositionally biased region" description="Basic and acidic residues" evidence="1">
    <location>
        <begin position="55"/>
        <end position="65"/>
    </location>
</feature>
<evidence type="ECO:0000256" key="1">
    <source>
        <dbReference type="SAM" id="MobiDB-lite"/>
    </source>
</evidence>
<organism evidence="2 3">
    <name type="scientific">Cellvibrio polysaccharolyticus</name>
    <dbReference type="NCBI Taxonomy" id="2082724"/>
    <lineage>
        <taxon>Bacteria</taxon>
        <taxon>Pseudomonadati</taxon>
        <taxon>Pseudomonadota</taxon>
        <taxon>Gammaproteobacteria</taxon>
        <taxon>Cellvibrionales</taxon>
        <taxon>Cellvibrionaceae</taxon>
        <taxon>Cellvibrio</taxon>
    </lineage>
</organism>
<feature type="region of interest" description="Disordered" evidence="1">
    <location>
        <begin position="46"/>
        <end position="65"/>
    </location>
</feature>
<dbReference type="RefSeq" id="WP_193907887.1">
    <property type="nucleotide sequence ID" value="NZ_PRDL01000001.1"/>
</dbReference>
<name>A0A928YTR5_9GAMM</name>
<sequence>MTANVFQIIPDEAVNASPLPGLRQTATRFPFTYTYYGFDASQEQENASAGASLTHKNDFVRESCE</sequence>
<dbReference type="Proteomes" id="UP000652567">
    <property type="component" value="Unassembled WGS sequence"/>
</dbReference>
<evidence type="ECO:0000313" key="3">
    <source>
        <dbReference type="Proteomes" id="UP000652567"/>
    </source>
</evidence>
<comment type="caution">
    <text evidence="2">The sequence shown here is derived from an EMBL/GenBank/DDBJ whole genome shotgun (WGS) entry which is preliminary data.</text>
</comment>
<dbReference type="EMBL" id="PRDL01000001">
    <property type="protein sequence ID" value="MBE8716655.1"/>
    <property type="molecule type" value="Genomic_DNA"/>
</dbReference>
<evidence type="ECO:0000313" key="2">
    <source>
        <dbReference type="EMBL" id="MBE8716655.1"/>
    </source>
</evidence>
<dbReference type="AlphaFoldDB" id="A0A928YTR5"/>
<accession>A0A928YTR5</accession>